<evidence type="ECO:0000313" key="3">
    <source>
        <dbReference type="Proteomes" id="UP000552644"/>
    </source>
</evidence>
<dbReference type="SUPFAM" id="SSF102588">
    <property type="entry name" value="LmbE-like"/>
    <property type="match status" value="1"/>
</dbReference>
<protein>
    <submittedName>
        <fullName evidence="2">N-acetyl-1-D-myo-inositol-2-amino-2-deoxy-alpha-D-glucopyranoside deacetylase</fullName>
        <ecNumber evidence="2">3.5.1.103</ecNumber>
    </submittedName>
</protein>
<reference evidence="2 3" key="1">
    <citation type="submission" date="2020-08" db="EMBL/GenBank/DDBJ databases">
        <title>Genomic Encyclopedia of Type Strains, Phase III (KMG-III): the genomes of soil and plant-associated and newly described type strains.</title>
        <authorList>
            <person name="Whitman W."/>
        </authorList>
    </citation>
    <scope>NUCLEOTIDE SEQUENCE [LARGE SCALE GENOMIC DNA]</scope>
    <source>
        <strain evidence="2 3">CECT 8840</strain>
    </source>
</reference>
<proteinExistence type="predicted"/>
<gene>
    <name evidence="2" type="ORF">FHS44_003460</name>
</gene>
<accession>A0A7W7QML7</accession>
<organism evidence="2 3">
    <name type="scientific">Streptosporangium saharense</name>
    <dbReference type="NCBI Taxonomy" id="1706840"/>
    <lineage>
        <taxon>Bacteria</taxon>
        <taxon>Bacillati</taxon>
        <taxon>Actinomycetota</taxon>
        <taxon>Actinomycetes</taxon>
        <taxon>Streptosporangiales</taxon>
        <taxon>Streptosporangiaceae</taxon>
        <taxon>Streptosporangium</taxon>
    </lineage>
</organism>
<sequence>MRLRLLCVHAHPDDEAIWTGGTLARYADEGATTAVVTCTGMENPRRVAELERSLEILGAGKPRLLGYPGSGYGVPGFLEAPFDEAVGRVVEHIREFRPDVVLTYDGYGAYGHPEHIRTHRVTLAAVEAAGYDQLYQDAGTAWRTRALYLVTVPRSLVLAQWQKVFGAPPEPGQAMLGIPDEEITTHLDVGPWVERKLAAMRAHESEIERGASLNMLLSLPDDLRALALGNEWYRRLSHTGPRESALSA</sequence>
<keyword evidence="2" id="KW-0378">Hydrolase</keyword>
<dbReference type="PANTHER" id="PTHR12993:SF11">
    <property type="entry name" value="N-ACETYLGLUCOSAMINYL-PHOSPHATIDYLINOSITOL DE-N-ACETYLASE"/>
    <property type="match status" value="1"/>
</dbReference>
<dbReference type="InterPro" id="IPR003737">
    <property type="entry name" value="GlcNAc_PI_deacetylase-related"/>
</dbReference>
<dbReference type="InterPro" id="IPR024078">
    <property type="entry name" value="LmbE-like_dom_sf"/>
</dbReference>
<keyword evidence="3" id="KW-1185">Reference proteome</keyword>
<dbReference type="EC" id="3.5.1.103" evidence="2"/>
<dbReference type="Pfam" id="PF02585">
    <property type="entry name" value="PIG-L"/>
    <property type="match status" value="1"/>
</dbReference>
<dbReference type="GO" id="GO:0035595">
    <property type="term" value="F:N-acetylglucosaminylinositol deacetylase activity"/>
    <property type="evidence" value="ECO:0007669"/>
    <property type="project" value="UniProtKB-EC"/>
</dbReference>
<dbReference type="PANTHER" id="PTHR12993">
    <property type="entry name" value="N-ACETYLGLUCOSAMINYL-PHOSPHATIDYLINOSITOL DE-N-ACETYLASE-RELATED"/>
    <property type="match status" value="1"/>
</dbReference>
<dbReference type="AlphaFoldDB" id="A0A7W7QML7"/>
<dbReference type="Proteomes" id="UP000552644">
    <property type="component" value="Unassembled WGS sequence"/>
</dbReference>
<dbReference type="EMBL" id="JACHJP010000003">
    <property type="protein sequence ID" value="MBB4916372.1"/>
    <property type="molecule type" value="Genomic_DNA"/>
</dbReference>
<evidence type="ECO:0000313" key="2">
    <source>
        <dbReference type="EMBL" id="MBB4916372.1"/>
    </source>
</evidence>
<name>A0A7W7QML7_9ACTN</name>
<evidence type="ECO:0000256" key="1">
    <source>
        <dbReference type="ARBA" id="ARBA00022833"/>
    </source>
</evidence>
<comment type="caution">
    <text evidence="2">The sequence shown here is derived from an EMBL/GenBank/DDBJ whole genome shotgun (WGS) entry which is preliminary data.</text>
</comment>
<dbReference type="Gene3D" id="3.40.50.10320">
    <property type="entry name" value="LmbE-like"/>
    <property type="match status" value="1"/>
</dbReference>
<keyword evidence="1" id="KW-0862">Zinc</keyword>
<dbReference type="RefSeq" id="WP_184715711.1">
    <property type="nucleotide sequence ID" value="NZ_JACHJP010000003.1"/>
</dbReference>
<dbReference type="GO" id="GO:0016137">
    <property type="term" value="P:glycoside metabolic process"/>
    <property type="evidence" value="ECO:0007669"/>
    <property type="project" value="UniProtKB-ARBA"/>
</dbReference>